<dbReference type="PANTHER" id="PTHR30535:SF34">
    <property type="entry name" value="MOLYBDATE-BINDING PROTEIN MOLA"/>
    <property type="match status" value="1"/>
</dbReference>
<sequence length="347" mass="39959">MKKNTKIITLISLIFLIATGEVMAKEIIDMTGRKVEIPQNPKKVYAPSPYGSYALYAMDPSILAGWIFDINKNDYPYLHKKMKTLPTIGRVFGAGQSANMEILLASRPDLILMWSHQNEFNDKEAQKLKILNVPFIYAVDENIKDYPKIFRFLGNVLNKKERGDKLASYAQKTFTDTQNVVAKVPVKKRPKVYYAEGLDGLSTECDDAIHVELLKLAGDVNVHRCHTSNHKGLEKVSMETVLAYNPDVIIVQEKMFYDKIKNISIWSNISAVKNKRVYLIPKAPFNWFDRPPSFMRIMGLKWLMSKLYPNEYKIDIKKETRGFYQLFMGISLTDKQVQEILYPTNKI</sequence>
<name>A0A0S4XQ94_9BACT</name>
<dbReference type="SUPFAM" id="SSF53807">
    <property type="entry name" value="Helical backbone' metal receptor"/>
    <property type="match status" value="1"/>
</dbReference>
<dbReference type="Gene3D" id="3.40.50.1980">
    <property type="entry name" value="Nitrogenase molybdenum iron protein domain"/>
    <property type="match status" value="2"/>
</dbReference>
<evidence type="ECO:0000259" key="1">
    <source>
        <dbReference type="PROSITE" id="PS50983"/>
    </source>
</evidence>
<organism evidence="2">
    <name type="scientific">Sulfurovum sp. enrichment culture clone C5</name>
    <dbReference type="NCBI Taxonomy" id="497650"/>
    <lineage>
        <taxon>Bacteria</taxon>
        <taxon>Pseudomonadati</taxon>
        <taxon>Campylobacterota</taxon>
        <taxon>Epsilonproteobacteria</taxon>
        <taxon>Campylobacterales</taxon>
        <taxon>Sulfurovaceae</taxon>
        <taxon>Sulfurovum</taxon>
        <taxon>environmental samples</taxon>
    </lineage>
</organism>
<dbReference type="InterPro" id="IPR002491">
    <property type="entry name" value="ABC_transptr_periplasmic_BD"/>
</dbReference>
<dbReference type="InterPro" id="IPR050902">
    <property type="entry name" value="ABC_Transporter_SBP"/>
</dbReference>
<dbReference type="Gene3D" id="1.20.58.2180">
    <property type="match status" value="1"/>
</dbReference>
<reference evidence="2" key="1">
    <citation type="submission" date="2015-11" db="EMBL/GenBank/DDBJ databases">
        <authorList>
            <person name="Zhang Y."/>
            <person name="Guo Z."/>
        </authorList>
    </citation>
    <scope>NUCLEOTIDE SEQUENCE</scope>
    <source>
        <strain evidence="2">BN30871</strain>
    </source>
</reference>
<dbReference type="PROSITE" id="PS50983">
    <property type="entry name" value="FE_B12_PBP"/>
    <property type="match status" value="1"/>
</dbReference>
<evidence type="ECO:0000313" key="2">
    <source>
        <dbReference type="EMBL" id="CUV66152.1"/>
    </source>
</evidence>
<dbReference type="PANTHER" id="PTHR30535">
    <property type="entry name" value="VITAMIN B12-BINDING PROTEIN"/>
    <property type="match status" value="1"/>
</dbReference>
<feature type="domain" description="Fe/B12 periplasmic-binding" evidence="1">
    <location>
        <begin position="43"/>
        <end position="311"/>
    </location>
</feature>
<dbReference type="GO" id="GO:0071281">
    <property type="term" value="P:cellular response to iron ion"/>
    <property type="evidence" value="ECO:0007669"/>
    <property type="project" value="TreeGrafter"/>
</dbReference>
<accession>A0A0S4XQ94</accession>
<dbReference type="AlphaFoldDB" id="A0A0S4XQ94"/>
<dbReference type="Pfam" id="PF01497">
    <property type="entry name" value="Peripla_BP_2"/>
    <property type="match status" value="1"/>
</dbReference>
<protein>
    <submittedName>
        <fullName evidence="2">Iron ABC transporter substrate binding component</fullName>
    </submittedName>
</protein>
<proteinExistence type="predicted"/>
<gene>
    <name evidence="2" type="ORF">BN3087_620010</name>
</gene>
<dbReference type="EMBL" id="FAXN01000065">
    <property type="protein sequence ID" value="CUV66152.1"/>
    <property type="molecule type" value="Genomic_DNA"/>
</dbReference>